<dbReference type="GO" id="GO:0003677">
    <property type="term" value="F:DNA binding"/>
    <property type="evidence" value="ECO:0007669"/>
    <property type="project" value="UniProtKB-KW"/>
</dbReference>
<dbReference type="PROSITE" id="PS50937">
    <property type="entry name" value="HTH_MERR_2"/>
    <property type="match status" value="1"/>
</dbReference>
<sequence length="259" mass="29257">MTDKNYLSIGEVLGLLLEEFPDVTISKIRFLESQGLIEPERTASGYRKFSRSEVERLRFILREQRENYLPLRVIRTKLEGDTSDGMIRPYDDTSPHIVRSEATSGGHPAARQNLSKAPSAPSRTSKKADDTSSISRTELLQELDADDVVLKSLVANGLVKPRIVGDIEMFSPLDKEIVSIAAQFIAKGIDVRHLKTWKHSAEREFGLFEQRIMPFLRQRNPAARQEAMELLDELTDLADQLRTAFVTVAARGYNEGRTQ</sequence>
<dbReference type="InterPro" id="IPR009061">
    <property type="entry name" value="DNA-bd_dom_put_sf"/>
</dbReference>
<accession>A0A6J7KM62</accession>
<feature type="region of interest" description="Disordered" evidence="2">
    <location>
        <begin position="83"/>
        <end position="134"/>
    </location>
</feature>
<dbReference type="SUPFAM" id="SSF46955">
    <property type="entry name" value="Putative DNA-binding domain"/>
    <property type="match status" value="1"/>
</dbReference>
<dbReference type="CDD" id="cd00592">
    <property type="entry name" value="HTH_MerR-like"/>
    <property type="match status" value="1"/>
</dbReference>
<evidence type="ECO:0000256" key="2">
    <source>
        <dbReference type="SAM" id="MobiDB-lite"/>
    </source>
</evidence>
<dbReference type="InterPro" id="IPR000551">
    <property type="entry name" value="MerR-type_HTH_dom"/>
</dbReference>
<organism evidence="5">
    <name type="scientific">freshwater metagenome</name>
    <dbReference type="NCBI Taxonomy" id="449393"/>
    <lineage>
        <taxon>unclassified sequences</taxon>
        <taxon>metagenomes</taxon>
        <taxon>ecological metagenomes</taxon>
    </lineage>
</organism>
<evidence type="ECO:0000259" key="3">
    <source>
        <dbReference type="PROSITE" id="PS50937"/>
    </source>
</evidence>
<dbReference type="PANTHER" id="PTHR30204">
    <property type="entry name" value="REDOX-CYCLING DRUG-SENSING TRANSCRIPTIONAL ACTIVATOR SOXR"/>
    <property type="match status" value="1"/>
</dbReference>
<evidence type="ECO:0000313" key="4">
    <source>
        <dbReference type="EMBL" id="CAB4899881.1"/>
    </source>
</evidence>
<dbReference type="EMBL" id="CAFBMJ010000032">
    <property type="protein sequence ID" value="CAB4899881.1"/>
    <property type="molecule type" value="Genomic_DNA"/>
</dbReference>
<dbReference type="EMBL" id="CAFBNR010000011">
    <property type="protein sequence ID" value="CAB4957428.1"/>
    <property type="molecule type" value="Genomic_DNA"/>
</dbReference>
<dbReference type="SMART" id="SM00422">
    <property type="entry name" value="HTH_MERR"/>
    <property type="match status" value="1"/>
</dbReference>
<keyword evidence="1" id="KW-0238">DNA-binding</keyword>
<feature type="domain" description="HTH merR-type" evidence="3">
    <location>
        <begin position="6"/>
        <end position="80"/>
    </location>
</feature>
<name>A0A6J7KM62_9ZZZZ</name>
<proteinExistence type="predicted"/>
<evidence type="ECO:0000256" key="1">
    <source>
        <dbReference type="ARBA" id="ARBA00023125"/>
    </source>
</evidence>
<protein>
    <submittedName>
        <fullName evidence="5">Unannotated protein</fullName>
    </submittedName>
</protein>
<gene>
    <name evidence="4" type="ORF">UFOPK3573_00588</name>
    <name evidence="5" type="ORF">UFOPK3879_00360</name>
</gene>
<dbReference type="Gene3D" id="1.10.1660.10">
    <property type="match status" value="1"/>
</dbReference>
<dbReference type="InterPro" id="IPR047057">
    <property type="entry name" value="MerR_fam"/>
</dbReference>
<dbReference type="PANTHER" id="PTHR30204:SF89">
    <property type="entry name" value="HTH MERR-TYPE DOMAIN-CONTAINING PROTEIN"/>
    <property type="match status" value="1"/>
</dbReference>
<dbReference type="GO" id="GO:0003700">
    <property type="term" value="F:DNA-binding transcription factor activity"/>
    <property type="evidence" value="ECO:0007669"/>
    <property type="project" value="InterPro"/>
</dbReference>
<evidence type="ECO:0000313" key="5">
    <source>
        <dbReference type="EMBL" id="CAB4957428.1"/>
    </source>
</evidence>
<dbReference type="AlphaFoldDB" id="A0A6J7KM62"/>
<reference evidence="5" key="1">
    <citation type="submission" date="2020-05" db="EMBL/GenBank/DDBJ databases">
        <authorList>
            <person name="Chiriac C."/>
            <person name="Salcher M."/>
            <person name="Ghai R."/>
            <person name="Kavagutti S V."/>
        </authorList>
    </citation>
    <scope>NUCLEOTIDE SEQUENCE</scope>
</reference>
<dbReference type="Pfam" id="PF13411">
    <property type="entry name" value="MerR_1"/>
    <property type="match status" value="1"/>
</dbReference>